<dbReference type="InterPro" id="IPR019251">
    <property type="entry name" value="DUF2231_TM"/>
</dbReference>
<keyword evidence="1" id="KW-1133">Transmembrane helix</keyword>
<organism evidence="3 4">
    <name type="scientific">Jiangella aurantiaca</name>
    <dbReference type="NCBI Taxonomy" id="2530373"/>
    <lineage>
        <taxon>Bacteria</taxon>
        <taxon>Bacillati</taxon>
        <taxon>Actinomycetota</taxon>
        <taxon>Actinomycetes</taxon>
        <taxon>Jiangellales</taxon>
        <taxon>Jiangellaceae</taxon>
        <taxon>Jiangella</taxon>
    </lineage>
</organism>
<dbReference type="Proteomes" id="UP000295217">
    <property type="component" value="Unassembled WGS sequence"/>
</dbReference>
<gene>
    <name evidence="3" type="ORF">E1262_11275</name>
</gene>
<keyword evidence="4" id="KW-1185">Reference proteome</keyword>
<feature type="transmembrane region" description="Helical" evidence="1">
    <location>
        <begin position="48"/>
        <end position="70"/>
    </location>
</feature>
<dbReference type="RefSeq" id="WP_132103228.1">
    <property type="nucleotide sequence ID" value="NZ_SMLB01000012.1"/>
</dbReference>
<feature type="domain" description="DUF2231" evidence="2">
    <location>
        <begin position="9"/>
        <end position="144"/>
    </location>
</feature>
<dbReference type="OrthoDB" id="3296762at2"/>
<dbReference type="EMBL" id="SMLB01000012">
    <property type="protein sequence ID" value="TDD69848.1"/>
    <property type="molecule type" value="Genomic_DNA"/>
</dbReference>
<keyword evidence="1" id="KW-0472">Membrane</keyword>
<dbReference type="Pfam" id="PF09990">
    <property type="entry name" value="DUF2231"/>
    <property type="match status" value="1"/>
</dbReference>
<feature type="transmembrane region" description="Helical" evidence="1">
    <location>
        <begin position="113"/>
        <end position="132"/>
    </location>
</feature>
<evidence type="ECO:0000256" key="1">
    <source>
        <dbReference type="SAM" id="Phobius"/>
    </source>
</evidence>
<keyword evidence="1" id="KW-0812">Transmembrane</keyword>
<evidence type="ECO:0000313" key="3">
    <source>
        <dbReference type="EMBL" id="TDD69848.1"/>
    </source>
</evidence>
<feature type="transmembrane region" description="Helical" evidence="1">
    <location>
        <begin position="82"/>
        <end position="101"/>
    </location>
</feature>
<evidence type="ECO:0000259" key="2">
    <source>
        <dbReference type="Pfam" id="PF09990"/>
    </source>
</evidence>
<name>A0A4R5ABS9_9ACTN</name>
<comment type="caution">
    <text evidence="3">The sequence shown here is derived from an EMBL/GenBank/DDBJ whole genome shotgun (WGS) entry which is preliminary data.</text>
</comment>
<reference evidence="3 4" key="1">
    <citation type="submission" date="2019-02" db="EMBL/GenBank/DDBJ databases">
        <title>Draft genome sequences of novel Actinobacteria.</title>
        <authorList>
            <person name="Sahin N."/>
            <person name="Ay H."/>
            <person name="Saygin H."/>
        </authorList>
    </citation>
    <scope>NUCLEOTIDE SEQUENCE [LARGE SCALE GENOMIC DNA]</scope>
    <source>
        <strain evidence="3 4">8K307</strain>
    </source>
</reference>
<proteinExistence type="predicted"/>
<feature type="transmembrane region" description="Helical" evidence="1">
    <location>
        <begin position="12"/>
        <end position="36"/>
    </location>
</feature>
<protein>
    <submittedName>
        <fullName evidence="3">DUF2231 domain-containing protein</fullName>
    </submittedName>
</protein>
<evidence type="ECO:0000313" key="4">
    <source>
        <dbReference type="Proteomes" id="UP000295217"/>
    </source>
</evidence>
<sequence length="166" mass="17098">MESRVKAAGHPVHPMLIVFPLGLLTTAVVFDILYLITDGAGFPVAAGYAIAAGLIGGLVAALFGFIDWLAIPGGTRAKRIGALHGLGNVVVVALFAVSWLLRAGDEGWKPDLWALVFGFVGVALAAATGWLGGELVDRLGVGVDDGAHLDSPSSLSHRPAQARGPR</sequence>
<accession>A0A4R5ABS9</accession>
<dbReference type="AlphaFoldDB" id="A0A4R5ABS9"/>